<evidence type="ECO:0000256" key="3">
    <source>
        <dbReference type="ARBA" id="ARBA00022989"/>
    </source>
</evidence>
<accession>A0A672GKM8</accession>
<evidence type="ECO:0000256" key="5">
    <source>
        <dbReference type="SAM" id="Phobius"/>
    </source>
</evidence>
<feature type="transmembrane region" description="Helical" evidence="5">
    <location>
        <begin position="291"/>
        <end position="314"/>
    </location>
</feature>
<keyword evidence="3 5" id="KW-1133">Transmembrane helix</keyword>
<keyword evidence="2 5" id="KW-0812">Transmembrane</keyword>
<reference evidence="7" key="2">
    <citation type="submission" date="2025-08" db="UniProtKB">
        <authorList>
            <consortium name="Ensembl"/>
        </authorList>
    </citation>
    <scope>IDENTIFICATION</scope>
</reference>
<keyword evidence="8" id="KW-1185">Reference proteome</keyword>
<evidence type="ECO:0000256" key="2">
    <source>
        <dbReference type="ARBA" id="ARBA00022692"/>
    </source>
</evidence>
<comment type="subcellular location">
    <subcellularLocation>
        <location evidence="1">Membrane</location>
        <topology evidence="1">Multi-pass membrane protein</topology>
    </subcellularLocation>
</comment>
<dbReference type="PANTHER" id="PTHR23112">
    <property type="entry name" value="G PROTEIN-COUPLED RECEPTOR 157-RELATED"/>
    <property type="match status" value="1"/>
</dbReference>
<feature type="transmembrane region" description="Helical" evidence="5">
    <location>
        <begin position="86"/>
        <end position="108"/>
    </location>
</feature>
<dbReference type="AlphaFoldDB" id="A0A672GKM8"/>
<dbReference type="PANTHER" id="PTHR23112:SF36">
    <property type="entry name" value="SI:DKEY-30C15.2 PROTEIN"/>
    <property type="match status" value="1"/>
</dbReference>
<evidence type="ECO:0000313" key="8">
    <source>
        <dbReference type="Proteomes" id="UP000472267"/>
    </source>
</evidence>
<name>A0A672GKM8_SALFA</name>
<dbReference type="InterPro" id="IPR000276">
    <property type="entry name" value="GPCR_Rhodpsn"/>
</dbReference>
<dbReference type="SUPFAM" id="SSF81321">
    <property type="entry name" value="Family A G protein-coupled receptor-like"/>
    <property type="match status" value="1"/>
</dbReference>
<proteinExistence type="predicted"/>
<protein>
    <submittedName>
        <fullName evidence="7">Transmembrane protein 116-like</fullName>
    </submittedName>
</protein>
<dbReference type="Gene3D" id="1.20.1070.10">
    <property type="entry name" value="Rhodopsin 7-helix transmembrane proteins"/>
    <property type="match status" value="1"/>
</dbReference>
<evidence type="ECO:0000256" key="1">
    <source>
        <dbReference type="ARBA" id="ARBA00004141"/>
    </source>
</evidence>
<feature type="transmembrane region" description="Helical" evidence="5">
    <location>
        <begin position="135"/>
        <end position="155"/>
    </location>
</feature>
<sequence>MALNLNGTLTGNMINSLSTVYIASLTPSVIGSFSVLVASIVKWRNLREQVHVLVQLAVADLLAALILMVTSIMNKVDASVDIVICHYFLPLSLTFYFISFLLVVVYAWKSRNAIQGWRESQSDDQGQCARKTVDFSLYALVWLIPFALYLVYIFTDYIQAQMIIPLDDNTDFPTDNAYCTRCILFLDVWKAVCSQHEELHILFIRLFFFFVVIPVMVICSFIYCKVRKWYERREREQAGLFNVGGDAQSRTVISTTRNMVLVILVCWAPALLLILLSTLMIWINIEQRSLFWLYIIQAISVSLQGFLNSMVYAWRRPNFRDVALGERTPLTAYSRPHFFEDSI</sequence>
<dbReference type="GO" id="GO:0007189">
    <property type="term" value="P:adenylate cyclase-activating G protein-coupled receptor signaling pathway"/>
    <property type="evidence" value="ECO:0007669"/>
    <property type="project" value="TreeGrafter"/>
</dbReference>
<dbReference type="PRINTS" id="PR00237">
    <property type="entry name" value="GPCRRHODOPSN"/>
</dbReference>
<reference evidence="7" key="3">
    <citation type="submission" date="2025-09" db="UniProtKB">
        <authorList>
            <consortium name="Ensembl"/>
        </authorList>
    </citation>
    <scope>IDENTIFICATION</scope>
</reference>
<dbReference type="GO" id="GO:0005886">
    <property type="term" value="C:plasma membrane"/>
    <property type="evidence" value="ECO:0007669"/>
    <property type="project" value="TreeGrafter"/>
</dbReference>
<dbReference type="OrthoDB" id="9892611at2759"/>
<evidence type="ECO:0000313" key="7">
    <source>
        <dbReference type="Ensembl" id="ENSSFAP00005019351.1"/>
    </source>
</evidence>
<gene>
    <name evidence="7" type="primary">si:dkey-30c15.2</name>
</gene>
<feature type="transmembrane region" description="Helical" evidence="5">
    <location>
        <begin position="259"/>
        <end position="285"/>
    </location>
</feature>
<dbReference type="GO" id="GO:0004930">
    <property type="term" value="F:G protein-coupled receptor activity"/>
    <property type="evidence" value="ECO:0007669"/>
    <property type="project" value="InterPro"/>
</dbReference>
<dbReference type="PROSITE" id="PS50262">
    <property type="entry name" value="G_PROTEIN_RECEP_F1_2"/>
    <property type="match status" value="1"/>
</dbReference>
<dbReference type="OMA" id="YGWLRRN"/>
<keyword evidence="4 5" id="KW-0472">Membrane</keyword>
<dbReference type="Proteomes" id="UP000472267">
    <property type="component" value="Chromosome 7"/>
</dbReference>
<feature type="transmembrane region" description="Helical" evidence="5">
    <location>
        <begin position="20"/>
        <end position="41"/>
    </location>
</feature>
<dbReference type="InterPro" id="IPR017452">
    <property type="entry name" value="GPCR_Rhodpsn_7TM"/>
</dbReference>
<evidence type="ECO:0000259" key="6">
    <source>
        <dbReference type="PROSITE" id="PS50262"/>
    </source>
</evidence>
<organism evidence="7 8">
    <name type="scientific">Salarias fasciatus</name>
    <name type="common">Jewelled blenny</name>
    <name type="synonym">Blennius fasciatus</name>
    <dbReference type="NCBI Taxonomy" id="181472"/>
    <lineage>
        <taxon>Eukaryota</taxon>
        <taxon>Metazoa</taxon>
        <taxon>Chordata</taxon>
        <taxon>Craniata</taxon>
        <taxon>Vertebrata</taxon>
        <taxon>Euteleostomi</taxon>
        <taxon>Actinopterygii</taxon>
        <taxon>Neopterygii</taxon>
        <taxon>Teleostei</taxon>
        <taxon>Neoteleostei</taxon>
        <taxon>Acanthomorphata</taxon>
        <taxon>Ovalentaria</taxon>
        <taxon>Blenniimorphae</taxon>
        <taxon>Blenniiformes</taxon>
        <taxon>Blennioidei</taxon>
        <taxon>Blenniidae</taxon>
        <taxon>Salariinae</taxon>
        <taxon>Salarias</taxon>
    </lineage>
</organism>
<dbReference type="InParanoid" id="A0A672GKM8"/>
<evidence type="ECO:0000256" key="4">
    <source>
        <dbReference type="ARBA" id="ARBA00023136"/>
    </source>
</evidence>
<feature type="domain" description="G-protein coupled receptors family 1 profile" evidence="6">
    <location>
        <begin position="31"/>
        <end position="312"/>
    </location>
</feature>
<dbReference type="Ensembl" id="ENSSFAT00005020132.1">
    <property type="protein sequence ID" value="ENSSFAP00005019351.1"/>
    <property type="gene ID" value="ENSSFAG00005010134.1"/>
</dbReference>
<feature type="transmembrane region" description="Helical" evidence="5">
    <location>
        <begin position="202"/>
        <end position="224"/>
    </location>
</feature>
<reference evidence="7" key="1">
    <citation type="submission" date="2019-06" db="EMBL/GenBank/DDBJ databases">
        <authorList>
            <consortium name="Wellcome Sanger Institute Data Sharing"/>
        </authorList>
    </citation>
    <scope>NUCLEOTIDE SEQUENCE [LARGE SCALE GENOMIC DNA]</scope>
</reference>
<feature type="transmembrane region" description="Helical" evidence="5">
    <location>
        <begin position="53"/>
        <end position="74"/>
    </location>
</feature>